<keyword evidence="3" id="KW-0862">Zinc</keyword>
<evidence type="ECO:0000256" key="3">
    <source>
        <dbReference type="ARBA" id="ARBA00022833"/>
    </source>
</evidence>
<feature type="chain" id="PRO_5043966216" evidence="10">
    <location>
        <begin position="24"/>
        <end position="275"/>
    </location>
</feature>
<sequence length="275" mass="30487">MSLRLPYIFSLLLLLQSLRLPAALWGPFPLQAAAARDSLAGSSGVHPPPHCPAVSVHSFYPLTTVCKGQSPWVTPRKADLSRPDVRGVRRHVEREALRHPRLQRVQRLLQKEASGGSSSTGVKLASGNCVVDKAHRNQCQACRLKKCLQMGMNKDAGILFKHENELGQNKIMRCKKRQPRNTATIRPESLVRNGVGASAAGRSGGDGGGRRRLPPAAPGAPLAGRRRREDQDREDHDHKEGIFKRVEEKKSYKMENLTELDSQRNAVTHFLVQEL</sequence>
<dbReference type="GO" id="GO:0004879">
    <property type="term" value="F:nuclear receptor activity"/>
    <property type="evidence" value="ECO:0007669"/>
    <property type="project" value="TreeGrafter"/>
</dbReference>
<evidence type="ECO:0000313" key="13">
    <source>
        <dbReference type="Proteomes" id="UP001054945"/>
    </source>
</evidence>
<dbReference type="Gene3D" id="3.30.50.10">
    <property type="entry name" value="Erythroid Transcription Factor GATA-1, subunit A"/>
    <property type="match status" value="1"/>
</dbReference>
<feature type="compositionally biased region" description="Basic and acidic residues" evidence="9">
    <location>
        <begin position="227"/>
        <end position="247"/>
    </location>
</feature>
<feature type="signal peptide" evidence="10">
    <location>
        <begin position="1"/>
        <end position="23"/>
    </location>
</feature>
<dbReference type="Pfam" id="PF00105">
    <property type="entry name" value="zf-C4"/>
    <property type="match status" value="1"/>
</dbReference>
<evidence type="ECO:0000256" key="4">
    <source>
        <dbReference type="ARBA" id="ARBA00023015"/>
    </source>
</evidence>
<reference evidence="12 13" key="1">
    <citation type="submission" date="2021-06" db="EMBL/GenBank/DDBJ databases">
        <title>Caerostris extrusa draft genome.</title>
        <authorList>
            <person name="Kono N."/>
            <person name="Arakawa K."/>
        </authorList>
    </citation>
    <scope>NUCLEOTIDE SEQUENCE [LARGE SCALE GENOMIC DNA]</scope>
</reference>
<evidence type="ECO:0000256" key="8">
    <source>
        <dbReference type="ARBA" id="ARBA00023242"/>
    </source>
</evidence>
<evidence type="ECO:0000256" key="6">
    <source>
        <dbReference type="ARBA" id="ARBA00023163"/>
    </source>
</evidence>
<gene>
    <name evidence="12" type="primary">NR2E3_2</name>
    <name evidence="12" type="ORF">CEXT_665031</name>
</gene>
<proteinExistence type="predicted"/>
<dbReference type="InterPro" id="IPR050234">
    <property type="entry name" value="Nuclear_hormone_rcpt_NR1"/>
</dbReference>
<feature type="region of interest" description="Disordered" evidence="9">
    <location>
        <begin position="193"/>
        <end position="247"/>
    </location>
</feature>
<keyword evidence="13" id="KW-1185">Reference proteome</keyword>
<accession>A0AAV4RIS3</accession>
<keyword evidence="1" id="KW-0479">Metal-binding</keyword>
<evidence type="ECO:0000256" key="7">
    <source>
        <dbReference type="ARBA" id="ARBA00023170"/>
    </source>
</evidence>
<protein>
    <submittedName>
        <fullName evidence="12">Photoreceptor-specific nuclear receptor</fullName>
    </submittedName>
</protein>
<dbReference type="GO" id="GO:0000978">
    <property type="term" value="F:RNA polymerase II cis-regulatory region sequence-specific DNA binding"/>
    <property type="evidence" value="ECO:0007669"/>
    <property type="project" value="TreeGrafter"/>
</dbReference>
<dbReference type="GO" id="GO:0045944">
    <property type="term" value="P:positive regulation of transcription by RNA polymerase II"/>
    <property type="evidence" value="ECO:0007669"/>
    <property type="project" value="TreeGrafter"/>
</dbReference>
<keyword evidence="4" id="KW-0805">Transcription regulation</keyword>
<evidence type="ECO:0000256" key="10">
    <source>
        <dbReference type="SAM" id="SignalP"/>
    </source>
</evidence>
<dbReference type="InterPro" id="IPR001628">
    <property type="entry name" value="Znf_hrmn_rcpt"/>
</dbReference>
<keyword evidence="8" id="KW-0539">Nucleus</keyword>
<keyword evidence="7" id="KW-0675">Receptor</keyword>
<comment type="caution">
    <text evidence="12">The sequence shown here is derived from an EMBL/GenBank/DDBJ whole genome shotgun (WGS) entry which is preliminary data.</text>
</comment>
<dbReference type="GO" id="GO:0000122">
    <property type="term" value="P:negative regulation of transcription by RNA polymerase II"/>
    <property type="evidence" value="ECO:0007669"/>
    <property type="project" value="TreeGrafter"/>
</dbReference>
<dbReference type="EMBL" id="BPLR01007940">
    <property type="protein sequence ID" value="GIY20821.1"/>
    <property type="molecule type" value="Genomic_DNA"/>
</dbReference>
<dbReference type="PANTHER" id="PTHR24082">
    <property type="entry name" value="NUCLEAR HORMONE RECEPTOR"/>
    <property type="match status" value="1"/>
</dbReference>
<dbReference type="SMART" id="SM00399">
    <property type="entry name" value="ZnF_C4"/>
    <property type="match status" value="1"/>
</dbReference>
<evidence type="ECO:0000259" key="11">
    <source>
        <dbReference type="SMART" id="SM00399"/>
    </source>
</evidence>
<dbReference type="Proteomes" id="UP001054945">
    <property type="component" value="Unassembled WGS sequence"/>
</dbReference>
<dbReference type="GO" id="GO:0008270">
    <property type="term" value="F:zinc ion binding"/>
    <property type="evidence" value="ECO:0007669"/>
    <property type="project" value="UniProtKB-KW"/>
</dbReference>
<dbReference type="SUPFAM" id="SSF57716">
    <property type="entry name" value="Glucocorticoid receptor-like (DNA-binding domain)"/>
    <property type="match status" value="1"/>
</dbReference>
<evidence type="ECO:0000256" key="9">
    <source>
        <dbReference type="SAM" id="MobiDB-lite"/>
    </source>
</evidence>
<feature type="domain" description="Nuclear receptor" evidence="11">
    <location>
        <begin position="115"/>
        <end position="155"/>
    </location>
</feature>
<evidence type="ECO:0000256" key="5">
    <source>
        <dbReference type="ARBA" id="ARBA00023125"/>
    </source>
</evidence>
<keyword evidence="6" id="KW-0804">Transcription</keyword>
<organism evidence="12 13">
    <name type="scientific">Caerostris extrusa</name>
    <name type="common">Bark spider</name>
    <name type="synonym">Caerostris bankana</name>
    <dbReference type="NCBI Taxonomy" id="172846"/>
    <lineage>
        <taxon>Eukaryota</taxon>
        <taxon>Metazoa</taxon>
        <taxon>Ecdysozoa</taxon>
        <taxon>Arthropoda</taxon>
        <taxon>Chelicerata</taxon>
        <taxon>Arachnida</taxon>
        <taxon>Araneae</taxon>
        <taxon>Araneomorphae</taxon>
        <taxon>Entelegynae</taxon>
        <taxon>Araneoidea</taxon>
        <taxon>Araneidae</taxon>
        <taxon>Caerostris</taxon>
    </lineage>
</organism>
<dbReference type="InterPro" id="IPR013088">
    <property type="entry name" value="Znf_NHR/GATA"/>
</dbReference>
<dbReference type="PANTHER" id="PTHR24082:SF507">
    <property type="entry name" value="BILE ACID RECEPTOR-RELATED"/>
    <property type="match status" value="1"/>
</dbReference>
<keyword evidence="5" id="KW-0238">DNA-binding</keyword>
<evidence type="ECO:0000256" key="1">
    <source>
        <dbReference type="ARBA" id="ARBA00022723"/>
    </source>
</evidence>
<dbReference type="AlphaFoldDB" id="A0AAV4RIS3"/>
<dbReference type="GO" id="GO:0030154">
    <property type="term" value="P:cell differentiation"/>
    <property type="evidence" value="ECO:0007669"/>
    <property type="project" value="TreeGrafter"/>
</dbReference>
<keyword evidence="2" id="KW-0863">Zinc-finger</keyword>
<evidence type="ECO:0000256" key="2">
    <source>
        <dbReference type="ARBA" id="ARBA00022771"/>
    </source>
</evidence>
<keyword evidence="10" id="KW-0732">Signal</keyword>
<name>A0AAV4RIS3_CAEEX</name>
<evidence type="ECO:0000313" key="12">
    <source>
        <dbReference type="EMBL" id="GIY20821.1"/>
    </source>
</evidence>